<dbReference type="Gene3D" id="1.20.140.40">
    <property type="entry name" value="Invertase/pectin methylesterase inhibitor family protein"/>
    <property type="match status" value="1"/>
</dbReference>
<reference evidence="1 2" key="1">
    <citation type="submission" date="2018-04" db="EMBL/GenBank/DDBJ databases">
        <authorList>
            <person name="Vogel A."/>
        </authorList>
    </citation>
    <scope>NUCLEOTIDE SEQUENCE [LARGE SCALE GENOMIC DNA]</scope>
</reference>
<proteinExistence type="predicted"/>
<evidence type="ECO:0000313" key="1">
    <source>
        <dbReference type="EMBL" id="VFQ66511.1"/>
    </source>
</evidence>
<dbReference type="Proteomes" id="UP000595140">
    <property type="component" value="Unassembled WGS sequence"/>
</dbReference>
<evidence type="ECO:0000313" key="2">
    <source>
        <dbReference type="Proteomes" id="UP000595140"/>
    </source>
</evidence>
<accession>A0A484KKN3</accession>
<organism evidence="1 2">
    <name type="scientific">Cuscuta campestris</name>
    <dbReference type="NCBI Taxonomy" id="132261"/>
    <lineage>
        <taxon>Eukaryota</taxon>
        <taxon>Viridiplantae</taxon>
        <taxon>Streptophyta</taxon>
        <taxon>Embryophyta</taxon>
        <taxon>Tracheophyta</taxon>
        <taxon>Spermatophyta</taxon>
        <taxon>Magnoliopsida</taxon>
        <taxon>eudicotyledons</taxon>
        <taxon>Gunneridae</taxon>
        <taxon>Pentapetalae</taxon>
        <taxon>asterids</taxon>
        <taxon>lamiids</taxon>
        <taxon>Solanales</taxon>
        <taxon>Convolvulaceae</taxon>
        <taxon>Cuscuteae</taxon>
        <taxon>Cuscuta</taxon>
        <taxon>Cuscuta subgen. Grammica</taxon>
        <taxon>Cuscuta sect. Cleistogrammica</taxon>
    </lineage>
</organism>
<dbReference type="SUPFAM" id="SSF101148">
    <property type="entry name" value="Plant invertase/pectin methylesterase inhibitor"/>
    <property type="match status" value="1"/>
</dbReference>
<dbReference type="InterPro" id="IPR035513">
    <property type="entry name" value="Invertase/methylesterase_inhib"/>
</dbReference>
<gene>
    <name evidence="1" type="ORF">CCAM_LOCUS8287</name>
</gene>
<dbReference type="EMBL" id="OOIL02000559">
    <property type="protein sequence ID" value="VFQ66511.1"/>
    <property type="molecule type" value="Genomic_DNA"/>
</dbReference>
<name>A0A484KKN3_9ASTE</name>
<dbReference type="AlphaFoldDB" id="A0A484KKN3"/>
<sequence length="201" mass="22175">MVWSVIFSPQDRIWLTIVIALDKKSATDSPFFMIIVSKSRRSDCNLTTMTFESPLNSFSKVDHACFELVAVAIREKTLSWTACWMIANAFESFFLFSRNLFASSGSAYPKSALYDCASNLTKAAYYIQDSDIVDKLERAEDPSGPKDAAQVVMGAVVADYPNCTDGLKRAANKEFVSQVSNKIANGKNLSITAFNATFSLP</sequence>
<keyword evidence="2" id="KW-1185">Reference proteome</keyword>
<protein>
    <submittedName>
        <fullName evidence="1">Uncharacterized protein</fullName>
    </submittedName>
</protein>